<evidence type="ECO:0000313" key="6">
    <source>
        <dbReference type="EMBL" id="KAA6410249.1"/>
    </source>
</evidence>
<dbReference type="Gene3D" id="3.30.70.250">
    <property type="entry name" value="Malonyl-CoA ACP transacylase, ACP-binding"/>
    <property type="match status" value="1"/>
</dbReference>
<evidence type="ECO:0000256" key="4">
    <source>
        <dbReference type="ARBA" id="ARBA00048462"/>
    </source>
</evidence>
<dbReference type="EMBL" id="VXIT01000009">
    <property type="protein sequence ID" value="KAA6410249.1"/>
    <property type="molecule type" value="Genomic_DNA"/>
</dbReference>
<name>A0A5M8PLI7_9LECA</name>
<dbReference type="AlphaFoldDB" id="A0A5M8PLI7"/>
<reference evidence="6 7" key="1">
    <citation type="submission" date="2019-09" db="EMBL/GenBank/DDBJ databases">
        <title>The hologenome of the rock-dwelling lichen Lasallia pustulata.</title>
        <authorList>
            <person name="Greshake Tzovaras B."/>
            <person name="Segers F."/>
            <person name="Bicker A."/>
            <person name="Dal Grande F."/>
            <person name="Otte J."/>
            <person name="Hankeln T."/>
            <person name="Schmitt I."/>
            <person name="Ebersberger I."/>
        </authorList>
    </citation>
    <scope>NUCLEOTIDE SEQUENCE [LARGE SCALE GENOMIC DNA]</scope>
    <source>
        <strain evidence="6">A1-1</strain>
    </source>
</reference>
<dbReference type="SUPFAM" id="SSF52151">
    <property type="entry name" value="FabD/lysophospholipase-like"/>
    <property type="match status" value="1"/>
</dbReference>
<dbReference type="PANTHER" id="PTHR42681:SF1">
    <property type="entry name" value="MALONYL-COA-ACYL CARRIER PROTEIN TRANSACYLASE, MITOCHONDRIAL"/>
    <property type="match status" value="1"/>
</dbReference>
<dbReference type="Pfam" id="PF00698">
    <property type="entry name" value="Acyl_transf_1"/>
    <property type="match status" value="1"/>
</dbReference>
<dbReference type="Proteomes" id="UP000324767">
    <property type="component" value="Unassembled WGS sequence"/>
</dbReference>
<dbReference type="PANTHER" id="PTHR42681">
    <property type="entry name" value="MALONYL-COA-ACYL CARRIER PROTEIN TRANSACYLASE, MITOCHONDRIAL"/>
    <property type="match status" value="1"/>
</dbReference>
<comment type="catalytic activity">
    <reaction evidence="4">
        <text>holo-[ACP] + malonyl-CoA = malonyl-[ACP] + CoA</text>
        <dbReference type="Rhea" id="RHEA:41792"/>
        <dbReference type="Rhea" id="RHEA-COMP:9623"/>
        <dbReference type="Rhea" id="RHEA-COMP:9685"/>
        <dbReference type="ChEBI" id="CHEBI:57287"/>
        <dbReference type="ChEBI" id="CHEBI:57384"/>
        <dbReference type="ChEBI" id="CHEBI:64479"/>
        <dbReference type="ChEBI" id="CHEBI:78449"/>
        <dbReference type="EC" id="2.3.1.39"/>
    </reaction>
</comment>
<dbReference type="GO" id="GO:0006633">
    <property type="term" value="P:fatty acid biosynthetic process"/>
    <property type="evidence" value="ECO:0007669"/>
    <property type="project" value="TreeGrafter"/>
</dbReference>
<dbReference type="Gene3D" id="3.40.366.10">
    <property type="entry name" value="Malonyl-Coenzyme A Acyl Carrier Protein, domain 2"/>
    <property type="match status" value="1"/>
</dbReference>
<dbReference type="InterPro" id="IPR016035">
    <property type="entry name" value="Acyl_Trfase/lysoPLipase"/>
</dbReference>
<dbReference type="InterPro" id="IPR014043">
    <property type="entry name" value="Acyl_transferase_dom"/>
</dbReference>
<dbReference type="InterPro" id="IPR050858">
    <property type="entry name" value="Mal-CoA-ACP_Trans/PKS_FabD"/>
</dbReference>
<feature type="domain" description="Malonyl-CoA:ACP transacylase (MAT)" evidence="5">
    <location>
        <begin position="72"/>
        <end position="195"/>
    </location>
</feature>
<evidence type="ECO:0000256" key="1">
    <source>
        <dbReference type="ARBA" id="ARBA00013258"/>
    </source>
</evidence>
<dbReference type="GO" id="GO:0004314">
    <property type="term" value="F:[acyl-carrier-protein] S-malonyltransferase activity"/>
    <property type="evidence" value="ECO:0007669"/>
    <property type="project" value="UniProtKB-EC"/>
</dbReference>
<comment type="caution">
    <text evidence="6">The sequence shown here is derived from an EMBL/GenBank/DDBJ whole genome shotgun (WGS) entry which is preliminary data.</text>
</comment>
<keyword evidence="3" id="KW-0012">Acyltransferase</keyword>
<evidence type="ECO:0000259" key="5">
    <source>
        <dbReference type="Pfam" id="PF00698"/>
    </source>
</evidence>
<organism evidence="6 7">
    <name type="scientific">Lasallia pustulata</name>
    <dbReference type="NCBI Taxonomy" id="136370"/>
    <lineage>
        <taxon>Eukaryota</taxon>
        <taxon>Fungi</taxon>
        <taxon>Dikarya</taxon>
        <taxon>Ascomycota</taxon>
        <taxon>Pezizomycotina</taxon>
        <taxon>Lecanoromycetes</taxon>
        <taxon>OSLEUM clade</taxon>
        <taxon>Umbilicariomycetidae</taxon>
        <taxon>Umbilicariales</taxon>
        <taxon>Umbilicariaceae</taxon>
        <taxon>Lasallia</taxon>
    </lineage>
</organism>
<evidence type="ECO:0000256" key="3">
    <source>
        <dbReference type="ARBA" id="ARBA00023315"/>
    </source>
</evidence>
<dbReference type="OrthoDB" id="541883at2759"/>
<proteinExistence type="predicted"/>
<accession>A0A5M8PLI7</accession>
<evidence type="ECO:0000313" key="7">
    <source>
        <dbReference type="Proteomes" id="UP000324767"/>
    </source>
</evidence>
<dbReference type="InterPro" id="IPR001227">
    <property type="entry name" value="Ac_transferase_dom_sf"/>
</dbReference>
<keyword evidence="2" id="KW-0808">Transferase</keyword>
<dbReference type="EC" id="2.3.1.39" evidence="1"/>
<evidence type="ECO:0000256" key="2">
    <source>
        <dbReference type="ARBA" id="ARBA00022679"/>
    </source>
</evidence>
<dbReference type="GO" id="GO:0005739">
    <property type="term" value="C:mitochondrion"/>
    <property type="evidence" value="ECO:0007669"/>
    <property type="project" value="TreeGrafter"/>
</dbReference>
<protein>
    <recommendedName>
        <fullName evidence="1">[acyl-carrier-protein] S-malonyltransferase</fullName>
        <ecNumber evidence="1">2.3.1.39</ecNumber>
    </recommendedName>
</protein>
<sequence length="233" mass="25272">MMQRSAARSCLRQFGRECSPSGSISPARPISNQFISSVDGALLTSKKCRGELMFGRWASTAPAKRSRTALFFPGQGVQRLGMIAPWLEAFPRTCKPFLEEMDHALSTPLSRIIEEGPNSTLMATENAQPAIMATSIMILRVLEGELGFKTHDRVDVTLGHSLGEFAALVAGGYLNYVDALKLVRRRAEAMARCSREASLADGGEFGMVALVCEPGQLSSLIRDTRILGHSSPV</sequence>
<gene>
    <name evidence="6" type="ORF">FRX48_05670</name>
</gene>